<proteinExistence type="predicted"/>
<dbReference type="AlphaFoldDB" id="A0A4Y2HSQ5"/>
<comment type="caution">
    <text evidence="1">The sequence shown here is derived from an EMBL/GenBank/DDBJ whole genome shotgun (WGS) entry which is preliminary data.</text>
</comment>
<organism evidence="1 2">
    <name type="scientific">Araneus ventricosus</name>
    <name type="common">Orbweaver spider</name>
    <name type="synonym">Epeira ventricosa</name>
    <dbReference type="NCBI Taxonomy" id="182803"/>
    <lineage>
        <taxon>Eukaryota</taxon>
        <taxon>Metazoa</taxon>
        <taxon>Ecdysozoa</taxon>
        <taxon>Arthropoda</taxon>
        <taxon>Chelicerata</taxon>
        <taxon>Arachnida</taxon>
        <taxon>Araneae</taxon>
        <taxon>Araneomorphae</taxon>
        <taxon>Entelegynae</taxon>
        <taxon>Araneoidea</taxon>
        <taxon>Araneidae</taxon>
        <taxon>Araneus</taxon>
    </lineage>
</organism>
<evidence type="ECO:0000313" key="1">
    <source>
        <dbReference type="EMBL" id="GBM68444.1"/>
    </source>
</evidence>
<gene>
    <name evidence="1" type="ORF">AVEN_54953_1</name>
</gene>
<protein>
    <submittedName>
        <fullName evidence="1">Uncharacterized protein</fullName>
    </submittedName>
</protein>
<accession>A0A4Y2HSQ5</accession>
<dbReference type="EMBL" id="BGPR01002142">
    <property type="protein sequence ID" value="GBM68444.1"/>
    <property type="molecule type" value="Genomic_DNA"/>
</dbReference>
<name>A0A4Y2HSQ5_ARAVE</name>
<evidence type="ECO:0000313" key="2">
    <source>
        <dbReference type="Proteomes" id="UP000499080"/>
    </source>
</evidence>
<sequence length="80" mass="8718">MVALHTVQFSAIHLGGSFMEAPYKGQASHGPPPSPPFLRNLVLLSKRIPLILPPSRDYNWFLLEPSSPTASVSFLECPCG</sequence>
<keyword evidence="2" id="KW-1185">Reference proteome</keyword>
<dbReference type="Proteomes" id="UP000499080">
    <property type="component" value="Unassembled WGS sequence"/>
</dbReference>
<reference evidence="1 2" key="1">
    <citation type="journal article" date="2019" name="Sci. Rep.">
        <title>Orb-weaving spider Araneus ventricosus genome elucidates the spidroin gene catalogue.</title>
        <authorList>
            <person name="Kono N."/>
            <person name="Nakamura H."/>
            <person name="Ohtoshi R."/>
            <person name="Moran D.A.P."/>
            <person name="Shinohara A."/>
            <person name="Yoshida Y."/>
            <person name="Fujiwara M."/>
            <person name="Mori M."/>
            <person name="Tomita M."/>
            <person name="Arakawa K."/>
        </authorList>
    </citation>
    <scope>NUCLEOTIDE SEQUENCE [LARGE SCALE GENOMIC DNA]</scope>
</reference>